<dbReference type="GO" id="GO:0016740">
    <property type="term" value="F:transferase activity"/>
    <property type="evidence" value="ECO:0007669"/>
    <property type="project" value="UniProtKB-UniRule"/>
</dbReference>
<evidence type="ECO:0000256" key="2">
    <source>
        <dbReference type="ARBA" id="ARBA00022679"/>
    </source>
</evidence>
<dbReference type="Gene3D" id="3.40.50.150">
    <property type="entry name" value="Vaccinia Virus protein VP39"/>
    <property type="match status" value="1"/>
</dbReference>
<dbReference type="Pfam" id="PF01564">
    <property type="entry name" value="Spermine_synth"/>
    <property type="match status" value="1"/>
</dbReference>
<sequence length="213" mass="23132">MEERVFTDRGELVLRSRDGHFELISNGVFLMDTRSGRSERVLVRAALAATGPRPRLLIGGLGVGFSLAEAVRTDASEIIVVEIEPAVVAWHQGVLRPFSEGALDDPRVRVVTGDLAVWFTGTSDRFDAICLDVDNGPSWTVFDHNTGLYRQSGLVMLREHLRPGGVLAVWSASVEPAFAATLTRVVGPVRTVRIPVARGRPDVVYVASCAGDR</sequence>
<accession>A0A2T0K0F9</accession>
<feature type="domain" description="PABS" evidence="5">
    <location>
        <begin position="1"/>
        <end position="213"/>
    </location>
</feature>
<evidence type="ECO:0000313" key="7">
    <source>
        <dbReference type="Proteomes" id="UP000239415"/>
    </source>
</evidence>
<dbReference type="PANTHER" id="PTHR43317:SF3">
    <property type="entry name" value="BLR2883 PROTEIN"/>
    <property type="match status" value="1"/>
</dbReference>
<dbReference type="GO" id="GO:0006596">
    <property type="term" value="P:polyamine biosynthetic process"/>
    <property type="evidence" value="ECO:0007669"/>
    <property type="project" value="UniProtKB-UniRule"/>
</dbReference>
<evidence type="ECO:0000256" key="3">
    <source>
        <dbReference type="ARBA" id="ARBA00023115"/>
    </source>
</evidence>
<organism evidence="6 7">
    <name type="scientific">Actinoplanes italicus</name>
    <dbReference type="NCBI Taxonomy" id="113567"/>
    <lineage>
        <taxon>Bacteria</taxon>
        <taxon>Bacillati</taxon>
        <taxon>Actinomycetota</taxon>
        <taxon>Actinomycetes</taxon>
        <taxon>Micromonosporales</taxon>
        <taxon>Micromonosporaceae</taxon>
        <taxon>Actinoplanes</taxon>
    </lineage>
</organism>
<keyword evidence="3 4" id="KW-0620">Polyamine biosynthesis</keyword>
<dbReference type="Proteomes" id="UP000239415">
    <property type="component" value="Unassembled WGS sequence"/>
</dbReference>
<evidence type="ECO:0000256" key="1">
    <source>
        <dbReference type="ARBA" id="ARBA00007867"/>
    </source>
</evidence>
<dbReference type="PROSITE" id="PS51006">
    <property type="entry name" value="PABS_2"/>
    <property type="match status" value="1"/>
</dbReference>
<dbReference type="InterPro" id="IPR029063">
    <property type="entry name" value="SAM-dependent_MTases_sf"/>
</dbReference>
<dbReference type="OrthoDB" id="9793351at2"/>
<feature type="active site" description="Proton acceptor" evidence="4">
    <location>
        <position position="132"/>
    </location>
</feature>
<proteinExistence type="inferred from homology"/>
<reference evidence="6 7" key="1">
    <citation type="submission" date="2018-03" db="EMBL/GenBank/DDBJ databases">
        <title>Genomic Encyclopedia of Archaeal and Bacterial Type Strains, Phase II (KMG-II): from individual species to whole genera.</title>
        <authorList>
            <person name="Goeker M."/>
        </authorList>
    </citation>
    <scope>NUCLEOTIDE SEQUENCE [LARGE SCALE GENOMIC DNA]</scope>
    <source>
        <strain evidence="6 7">DSM 43146</strain>
    </source>
</reference>
<evidence type="ECO:0000256" key="4">
    <source>
        <dbReference type="PROSITE-ProRule" id="PRU00354"/>
    </source>
</evidence>
<comment type="caution">
    <text evidence="6">The sequence shown here is derived from an EMBL/GenBank/DDBJ whole genome shotgun (WGS) entry which is preliminary data.</text>
</comment>
<protein>
    <submittedName>
        <fullName evidence="6">Spermidine synthase</fullName>
    </submittedName>
</protein>
<dbReference type="SUPFAM" id="SSF53335">
    <property type="entry name" value="S-adenosyl-L-methionine-dependent methyltransferases"/>
    <property type="match status" value="1"/>
</dbReference>
<comment type="similarity">
    <text evidence="1">Belongs to the spermidine/spermine synthase family.</text>
</comment>
<evidence type="ECO:0000313" key="6">
    <source>
        <dbReference type="EMBL" id="PRX16258.1"/>
    </source>
</evidence>
<keyword evidence="7" id="KW-1185">Reference proteome</keyword>
<dbReference type="AlphaFoldDB" id="A0A2T0K0F9"/>
<evidence type="ECO:0000259" key="5">
    <source>
        <dbReference type="PROSITE" id="PS51006"/>
    </source>
</evidence>
<dbReference type="EMBL" id="PVMZ01000020">
    <property type="protein sequence ID" value="PRX16258.1"/>
    <property type="molecule type" value="Genomic_DNA"/>
</dbReference>
<gene>
    <name evidence="6" type="ORF">CLV67_12073</name>
</gene>
<name>A0A2T0K0F9_9ACTN</name>
<dbReference type="CDD" id="cd02440">
    <property type="entry name" value="AdoMet_MTases"/>
    <property type="match status" value="1"/>
</dbReference>
<dbReference type="RefSeq" id="WP_106327243.1">
    <property type="nucleotide sequence ID" value="NZ_BOMO01000133.1"/>
</dbReference>
<dbReference type="PANTHER" id="PTHR43317">
    <property type="entry name" value="THERMOSPERMINE SYNTHASE ACAULIS5"/>
    <property type="match status" value="1"/>
</dbReference>
<dbReference type="InterPro" id="IPR030374">
    <property type="entry name" value="PABS"/>
</dbReference>
<keyword evidence="2 4" id="KW-0808">Transferase</keyword>